<evidence type="ECO:0000313" key="1">
    <source>
        <dbReference type="EMBL" id="CAA9350068.1"/>
    </source>
</evidence>
<organism evidence="1">
    <name type="scientific">uncultured Frankineae bacterium</name>
    <dbReference type="NCBI Taxonomy" id="437475"/>
    <lineage>
        <taxon>Bacteria</taxon>
        <taxon>Bacillati</taxon>
        <taxon>Actinomycetota</taxon>
        <taxon>Actinomycetes</taxon>
        <taxon>Frankiales</taxon>
        <taxon>environmental samples</taxon>
    </lineage>
</organism>
<dbReference type="AlphaFoldDB" id="A0A6J4M4N8"/>
<dbReference type="Pfam" id="PF20444">
    <property type="entry name" value="DUF6703"/>
    <property type="match status" value="1"/>
</dbReference>
<gene>
    <name evidence="1" type="ORF">AVDCRST_MAG16-2269</name>
</gene>
<proteinExistence type="predicted"/>
<dbReference type="InterPro" id="IPR046549">
    <property type="entry name" value="DUF6703"/>
</dbReference>
<reference evidence="1" key="1">
    <citation type="submission" date="2020-02" db="EMBL/GenBank/DDBJ databases">
        <authorList>
            <person name="Meier V. D."/>
        </authorList>
    </citation>
    <scope>NUCLEOTIDE SEQUENCE</scope>
    <source>
        <strain evidence="1">AVDCRST_MAG16</strain>
    </source>
</reference>
<accession>A0A6J4M4N8</accession>
<name>A0A6J4M4N8_9ACTN</name>
<dbReference type="EMBL" id="CADCUE010000214">
    <property type="protein sequence ID" value="CAA9350068.1"/>
    <property type="molecule type" value="Genomic_DNA"/>
</dbReference>
<protein>
    <submittedName>
        <fullName evidence="1">Uncharacterized protein</fullName>
    </submittedName>
</protein>
<sequence>LSLLLLWLSYLSWPALDGRARALRAAMLLLIGVALAQRVFA</sequence>
<feature type="non-terminal residue" evidence="1">
    <location>
        <position position="1"/>
    </location>
</feature>